<dbReference type="EMBL" id="FOCQ01000003">
    <property type="protein sequence ID" value="SEM90900.1"/>
    <property type="molecule type" value="Genomic_DNA"/>
</dbReference>
<keyword evidence="1" id="KW-0472">Membrane</keyword>
<evidence type="ECO:0000313" key="2">
    <source>
        <dbReference type="EMBL" id="SEM90900.1"/>
    </source>
</evidence>
<feature type="transmembrane region" description="Helical" evidence="1">
    <location>
        <begin position="31"/>
        <end position="50"/>
    </location>
</feature>
<name>A0A1H8C785_9BACL</name>
<dbReference type="AlphaFoldDB" id="A0A1H8C785"/>
<evidence type="ECO:0000256" key="1">
    <source>
        <dbReference type="SAM" id="Phobius"/>
    </source>
</evidence>
<keyword evidence="3" id="KW-1185">Reference proteome</keyword>
<gene>
    <name evidence="2" type="ORF">SAMN05444955_103115</name>
</gene>
<dbReference type="RefSeq" id="WP_170839731.1">
    <property type="nucleotide sequence ID" value="NZ_FOCQ01000003.1"/>
</dbReference>
<keyword evidence="1" id="KW-0812">Transmembrane</keyword>
<sequence length="56" mass="6027">MNVKAAVFACHVTGLVGLAASLFLWKTVGSIGLLAGLIGSGFWFGLGWYFRRQLKP</sequence>
<proteinExistence type="predicted"/>
<evidence type="ECO:0000313" key="3">
    <source>
        <dbReference type="Proteomes" id="UP000199695"/>
    </source>
</evidence>
<reference evidence="2 3" key="1">
    <citation type="submission" date="2016-10" db="EMBL/GenBank/DDBJ databases">
        <authorList>
            <person name="de Groot N.N."/>
        </authorList>
    </citation>
    <scope>NUCLEOTIDE SEQUENCE [LARGE SCALE GENOMIC DNA]</scope>
    <source>
        <strain evidence="2 3">DSM 46701</strain>
    </source>
</reference>
<keyword evidence="1" id="KW-1133">Transmembrane helix</keyword>
<accession>A0A1H8C785</accession>
<organism evidence="2 3">
    <name type="scientific">Lihuaxuella thermophila</name>
    <dbReference type="NCBI Taxonomy" id="1173111"/>
    <lineage>
        <taxon>Bacteria</taxon>
        <taxon>Bacillati</taxon>
        <taxon>Bacillota</taxon>
        <taxon>Bacilli</taxon>
        <taxon>Bacillales</taxon>
        <taxon>Thermoactinomycetaceae</taxon>
        <taxon>Lihuaxuella</taxon>
    </lineage>
</organism>
<protein>
    <submittedName>
        <fullName evidence="2">Uncharacterized protein</fullName>
    </submittedName>
</protein>
<dbReference type="Proteomes" id="UP000199695">
    <property type="component" value="Unassembled WGS sequence"/>
</dbReference>